<proteinExistence type="inferred from homology"/>
<evidence type="ECO:0000313" key="5">
    <source>
        <dbReference type="Proteomes" id="UP000585272"/>
    </source>
</evidence>
<organism evidence="4 5">
    <name type="scientific">Conexibacter arvalis</name>
    <dbReference type="NCBI Taxonomy" id="912552"/>
    <lineage>
        <taxon>Bacteria</taxon>
        <taxon>Bacillati</taxon>
        <taxon>Actinomycetota</taxon>
        <taxon>Thermoleophilia</taxon>
        <taxon>Solirubrobacterales</taxon>
        <taxon>Conexibacteraceae</taxon>
        <taxon>Conexibacter</taxon>
    </lineage>
</organism>
<dbReference type="SUPFAM" id="SSF64438">
    <property type="entry name" value="CNF1/YfiH-like putative cysteine hydrolases"/>
    <property type="match status" value="1"/>
</dbReference>
<dbReference type="Pfam" id="PF03975">
    <property type="entry name" value="CheD"/>
    <property type="match status" value="1"/>
</dbReference>
<name>A0A840IAN8_9ACTN</name>
<keyword evidence="1 3" id="KW-0145">Chemotaxis</keyword>
<reference evidence="4 5" key="1">
    <citation type="submission" date="2020-08" db="EMBL/GenBank/DDBJ databases">
        <title>Genomic Encyclopedia of Archaeal and Bacterial Type Strains, Phase II (KMG-II): from individual species to whole genera.</title>
        <authorList>
            <person name="Goeker M."/>
        </authorList>
    </citation>
    <scope>NUCLEOTIDE SEQUENCE [LARGE SCALE GENOMIC DNA]</scope>
    <source>
        <strain evidence="4 5">DSM 23288</strain>
    </source>
</reference>
<dbReference type="HAMAP" id="MF_01440">
    <property type="entry name" value="CheD"/>
    <property type="match status" value="1"/>
</dbReference>
<comment type="similarity">
    <text evidence="3">Belongs to the CheD family.</text>
</comment>
<dbReference type="AlphaFoldDB" id="A0A840IAN8"/>
<sequence>MGELAVSASPEDELMSIGLGSCIGVAVVDRARGVAALAHVMLPDAAADPEAPPGKYADRAVPALVEQVERLGARRMRLEAVLVGGAQMFDVGVGSALDIGARNATAVRAALSQARIPVRAEEVGGRRGRTMRLHVGPMTITVKEAGGREVELWSGSPSTRRTPAEVMH</sequence>
<keyword evidence="2 3" id="KW-0378">Hydrolase</keyword>
<dbReference type="CDD" id="cd16352">
    <property type="entry name" value="CheD"/>
    <property type="match status" value="1"/>
</dbReference>
<protein>
    <recommendedName>
        <fullName evidence="3">Probable chemoreceptor glutamine deamidase CheD</fullName>
        <ecNumber evidence="3">3.5.1.44</ecNumber>
    </recommendedName>
</protein>
<evidence type="ECO:0000256" key="2">
    <source>
        <dbReference type="ARBA" id="ARBA00022801"/>
    </source>
</evidence>
<accession>A0A840IAN8</accession>
<comment type="caution">
    <text evidence="4">The sequence shown here is derived from an EMBL/GenBank/DDBJ whole genome shotgun (WGS) entry which is preliminary data.</text>
</comment>
<evidence type="ECO:0000256" key="3">
    <source>
        <dbReference type="HAMAP-Rule" id="MF_01440"/>
    </source>
</evidence>
<comment type="catalytic activity">
    <reaction evidence="3">
        <text>L-glutaminyl-[protein] + H2O = L-glutamyl-[protein] + NH4(+)</text>
        <dbReference type="Rhea" id="RHEA:16441"/>
        <dbReference type="Rhea" id="RHEA-COMP:10207"/>
        <dbReference type="Rhea" id="RHEA-COMP:10208"/>
        <dbReference type="ChEBI" id="CHEBI:15377"/>
        <dbReference type="ChEBI" id="CHEBI:28938"/>
        <dbReference type="ChEBI" id="CHEBI:29973"/>
        <dbReference type="ChEBI" id="CHEBI:30011"/>
        <dbReference type="EC" id="3.5.1.44"/>
    </reaction>
</comment>
<dbReference type="RefSeq" id="WP_183338768.1">
    <property type="nucleotide sequence ID" value="NZ_JACHNU010000001.1"/>
</dbReference>
<dbReference type="Gene3D" id="3.30.1330.200">
    <property type="match status" value="1"/>
</dbReference>
<dbReference type="Proteomes" id="UP000585272">
    <property type="component" value="Unassembled WGS sequence"/>
</dbReference>
<evidence type="ECO:0000313" key="4">
    <source>
        <dbReference type="EMBL" id="MBB4660990.1"/>
    </source>
</evidence>
<dbReference type="EC" id="3.5.1.44" evidence="3"/>
<dbReference type="InterPro" id="IPR011324">
    <property type="entry name" value="Cytotoxic_necrot_fac-like_cat"/>
</dbReference>
<dbReference type="GO" id="GO:0050568">
    <property type="term" value="F:protein-glutamine glutaminase activity"/>
    <property type="evidence" value="ECO:0007669"/>
    <property type="project" value="UniProtKB-UniRule"/>
</dbReference>
<dbReference type="EMBL" id="JACHNU010000001">
    <property type="protein sequence ID" value="MBB4660990.1"/>
    <property type="molecule type" value="Genomic_DNA"/>
</dbReference>
<dbReference type="InterPro" id="IPR038592">
    <property type="entry name" value="CheD-like_sf"/>
</dbReference>
<dbReference type="PANTHER" id="PTHR35147:SF1">
    <property type="entry name" value="CHEMORECEPTOR GLUTAMINE DEAMIDASE CHED-RELATED"/>
    <property type="match status" value="1"/>
</dbReference>
<comment type="function">
    <text evidence="3">Probably deamidates glutamine residues to glutamate on methyl-accepting chemotaxis receptors (MCPs), playing an important role in chemotaxis.</text>
</comment>
<dbReference type="InterPro" id="IPR005659">
    <property type="entry name" value="Chemorcpt_Glu_NH3ase_CheD"/>
</dbReference>
<gene>
    <name evidence="3" type="primary">cheD</name>
    <name evidence="4" type="ORF">BDZ31_000563</name>
</gene>
<keyword evidence="5" id="KW-1185">Reference proteome</keyword>
<dbReference type="PANTHER" id="PTHR35147">
    <property type="entry name" value="CHEMORECEPTOR GLUTAMINE DEAMIDASE CHED-RELATED"/>
    <property type="match status" value="1"/>
</dbReference>
<evidence type="ECO:0000256" key="1">
    <source>
        <dbReference type="ARBA" id="ARBA00022500"/>
    </source>
</evidence>
<dbReference type="GO" id="GO:0006935">
    <property type="term" value="P:chemotaxis"/>
    <property type="evidence" value="ECO:0007669"/>
    <property type="project" value="UniProtKB-UniRule"/>
</dbReference>